<comment type="caution">
    <text evidence="2">The sequence shown here is derived from an EMBL/GenBank/DDBJ whole genome shotgun (WGS) entry which is preliminary data.</text>
</comment>
<organism evidence="2 3">
    <name type="scientific">Pleurodeles waltl</name>
    <name type="common">Iberian ribbed newt</name>
    <dbReference type="NCBI Taxonomy" id="8319"/>
    <lineage>
        <taxon>Eukaryota</taxon>
        <taxon>Metazoa</taxon>
        <taxon>Chordata</taxon>
        <taxon>Craniata</taxon>
        <taxon>Vertebrata</taxon>
        <taxon>Euteleostomi</taxon>
        <taxon>Amphibia</taxon>
        <taxon>Batrachia</taxon>
        <taxon>Caudata</taxon>
        <taxon>Salamandroidea</taxon>
        <taxon>Salamandridae</taxon>
        <taxon>Pleurodelinae</taxon>
        <taxon>Pleurodeles</taxon>
    </lineage>
</organism>
<dbReference type="Proteomes" id="UP001066276">
    <property type="component" value="Chromosome 2_2"/>
</dbReference>
<protein>
    <submittedName>
        <fullName evidence="2">Uncharacterized protein</fullName>
    </submittedName>
</protein>
<sequence length="101" mass="10557">MQSLLSCVAPCALRIQRTLIPVAALRGDSIPTRLGQSRADPAPAARDPVSSAQDGGDMAIASCFTSTGPQPRASPPRAKQPAAIIPTEQSRYASRVPYLEG</sequence>
<accession>A0AAV7V1Y1</accession>
<dbReference type="AlphaFoldDB" id="A0AAV7V1Y1"/>
<gene>
    <name evidence="2" type="ORF">NDU88_004735</name>
</gene>
<name>A0AAV7V1Y1_PLEWA</name>
<keyword evidence="3" id="KW-1185">Reference proteome</keyword>
<evidence type="ECO:0000256" key="1">
    <source>
        <dbReference type="SAM" id="MobiDB-lite"/>
    </source>
</evidence>
<dbReference type="EMBL" id="JANPWB010000004">
    <property type="protein sequence ID" value="KAJ1195455.1"/>
    <property type="molecule type" value="Genomic_DNA"/>
</dbReference>
<evidence type="ECO:0000313" key="3">
    <source>
        <dbReference type="Proteomes" id="UP001066276"/>
    </source>
</evidence>
<feature type="compositionally biased region" description="Low complexity" evidence="1">
    <location>
        <begin position="37"/>
        <end position="52"/>
    </location>
</feature>
<proteinExistence type="predicted"/>
<evidence type="ECO:0000313" key="2">
    <source>
        <dbReference type="EMBL" id="KAJ1195455.1"/>
    </source>
</evidence>
<reference evidence="2" key="1">
    <citation type="journal article" date="2022" name="bioRxiv">
        <title>Sequencing and chromosome-scale assembly of the giantPleurodeles waltlgenome.</title>
        <authorList>
            <person name="Brown T."/>
            <person name="Elewa A."/>
            <person name="Iarovenko S."/>
            <person name="Subramanian E."/>
            <person name="Araus A.J."/>
            <person name="Petzold A."/>
            <person name="Susuki M."/>
            <person name="Suzuki K.-i.T."/>
            <person name="Hayashi T."/>
            <person name="Toyoda A."/>
            <person name="Oliveira C."/>
            <person name="Osipova E."/>
            <person name="Leigh N.D."/>
            <person name="Simon A."/>
            <person name="Yun M.H."/>
        </authorList>
    </citation>
    <scope>NUCLEOTIDE SEQUENCE</scope>
    <source>
        <strain evidence="2">20211129_DDA</strain>
        <tissue evidence="2">Liver</tissue>
    </source>
</reference>
<feature type="region of interest" description="Disordered" evidence="1">
    <location>
        <begin position="30"/>
        <end position="101"/>
    </location>
</feature>